<evidence type="ECO:0000256" key="7">
    <source>
        <dbReference type="ARBA" id="ARBA00023288"/>
    </source>
</evidence>
<evidence type="ECO:0000256" key="6">
    <source>
        <dbReference type="ARBA" id="ARBA00023180"/>
    </source>
</evidence>
<feature type="chain" id="PRO_5017973999" evidence="8">
    <location>
        <begin position="22"/>
        <end position="169"/>
    </location>
</feature>
<dbReference type="SMART" id="SM00134">
    <property type="entry name" value="LU"/>
    <property type="match status" value="1"/>
</dbReference>
<keyword evidence="7" id="KW-0449">Lipoprotein</keyword>
<dbReference type="FunFam" id="2.10.60.10:FF:000017">
    <property type="entry name" value="Ly6/PLAUR domain-containing protein 3"/>
    <property type="match status" value="1"/>
</dbReference>
<dbReference type="AlphaFoldDB" id="A0A3Q0HNT3"/>
<evidence type="ECO:0000259" key="9">
    <source>
        <dbReference type="SMART" id="SM00134"/>
    </source>
</evidence>
<evidence type="ECO:0000256" key="2">
    <source>
        <dbReference type="ARBA" id="ARBA00022475"/>
    </source>
</evidence>
<dbReference type="GeneID" id="102372187"/>
<keyword evidence="2" id="KW-1003">Cell membrane</keyword>
<dbReference type="InterPro" id="IPR016054">
    <property type="entry name" value="LY6_UPA_recep-like"/>
</dbReference>
<evidence type="ECO:0000313" key="10">
    <source>
        <dbReference type="Proteomes" id="UP000189705"/>
    </source>
</evidence>
<evidence type="ECO:0000313" key="11">
    <source>
        <dbReference type="RefSeq" id="XP_025072265.1"/>
    </source>
</evidence>
<dbReference type="InterPro" id="IPR045860">
    <property type="entry name" value="Snake_toxin-like_sf"/>
</dbReference>
<evidence type="ECO:0000256" key="8">
    <source>
        <dbReference type="SAM" id="SignalP"/>
    </source>
</evidence>
<evidence type="ECO:0000256" key="1">
    <source>
        <dbReference type="ARBA" id="ARBA00004609"/>
    </source>
</evidence>
<name>A0A3Q0HNT3_ALLSI</name>
<dbReference type="GO" id="GO:0005886">
    <property type="term" value="C:plasma membrane"/>
    <property type="evidence" value="ECO:0007669"/>
    <property type="project" value="UniProtKB-SubCell"/>
</dbReference>
<dbReference type="STRING" id="38654.A0A3Q0HNT3"/>
<dbReference type="PANTHER" id="PTHR10624:SF8">
    <property type="entry name" value="LY6_PLAUR DOMAIN-CONTAINING PROTEIN 3"/>
    <property type="match status" value="1"/>
</dbReference>
<reference evidence="11" key="1">
    <citation type="submission" date="2025-08" db="UniProtKB">
        <authorList>
            <consortium name="RefSeq"/>
        </authorList>
    </citation>
    <scope>IDENTIFICATION</scope>
</reference>
<accession>A0A3Q0HNT3</accession>
<dbReference type="Proteomes" id="UP000189705">
    <property type="component" value="Unplaced"/>
</dbReference>
<dbReference type="CDD" id="cd23562">
    <property type="entry name" value="TFP_LU_ECD_LYPD3_rpt1"/>
    <property type="match status" value="1"/>
</dbReference>
<dbReference type="Pfam" id="PF00021">
    <property type="entry name" value="UPAR_LY6"/>
    <property type="match status" value="1"/>
</dbReference>
<keyword evidence="3" id="KW-0336">GPI-anchor</keyword>
<feature type="domain" description="UPAR/Ly6" evidence="9">
    <location>
        <begin position="22"/>
        <end position="115"/>
    </location>
</feature>
<feature type="signal peptide" evidence="8">
    <location>
        <begin position="1"/>
        <end position="21"/>
    </location>
</feature>
<organism evidence="10 11">
    <name type="scientific">Alligator sinensis</name>
    <name type="common">Chinese alligator</name>
    <dbReference type="NCBI Taxonomy" id="38654"/>
    <lineage>
        <taxon>Eukaryota</taxon>
        <taxon>Metazoa</taxon>
        <taxon>Chordata</taxon>
        <taxon>Craniata</taxon>
        <taxon>Vertebrata</taxon>
        <taxon>Euteleostomi</taxon>
        <taxon>Archelosauria</taxon>
        <taxon>Archosauria</taxon>
        <taxon>Crocodylia</taxon>
        <taxon>Alligatoridae</taxon>
        <taxon>Alligatorinae</taxon>
        <taxon>Alligator</taxon>
    </lineage>
</organism>
<evidence type="ECO:0000256" key="3">
    <source>
        <dbReference type="ARBA" id="ARBA00022622"/>
    </source>
</evidence>
<sequence length="169" mass="17418">MATAPCLVLLGAALLLPGAAALQCLSCVEQGDGGCSPERVQNVTCPKGTSVCMEAAAGVQWSHGQFVLGERGCGAGMAGTNDKGVDVRGIVAFGQLRQCNHSHCNGLLPLQDLVLRPSVNVSAQEPNGVECYGCPDQGPCEEANASMVVRCYGVWPGCFHGNVTIKVGM</sequence>
<keyword evidence="4 8" id="KW-0732">Signal</keyword>
<dbReference type="CTD" id="27076"/>
<dbReference type="SUPFAM" id="SSF57302">
    <property type="entry name" value="Snake toxin-like"/>
    <property type="match status" value="1"/>
</dbReference>
<dbReference type="GO" id="GO:0098552">
    <property type="term" value="C:side of membrane"/>
    <property type="evidence" value="ECO:0007669"/>
    <property type="project" value="UniProtKB-KW"/>
</dbReference>
<dbReference type="RefSeq" id="XP_025072265.1">
    <property type="nucleotide sequence ID" value="XM_025216480.1"/>
</dbReference>
<dbReference type="InParanoid" id="A0A3Q0HNT3"/>
<keyword evidence="5" id="KW-0472">Membrane</keyword>
<keyword evidence="10" id="KW-1185">Reference proteome</keyword>
<comment type="subcellular location">
    <subcellularLocation>
        <location evidence="1">Cell membrane</location>
        <topology evidence="1">Lipid-anchor</topology>
        <topology evidence="1">GPI-anchor</topology>
    </subcellularLocation>
</comment>
<dbReference type="GO" id="GO:0030154">
    <property type="term" value="P:cell differentiation"/>
    <property type="evidence" value="ECO:0007669"/>
    <property type="project" value="UniProtKB-ARBA"/>
</dbReference>
<protein>
    <submittedName>
        <fullName evidence="11">Ly6/PLAUR domain-containing protein 3</fullName>
    </submittedName>
</protein>
<dbReference type="Gene3D" id="2.10.60.10">
    <property type="entry name" value="CD59"/>
    <property type="match status" value="1"/>
</dbReference>
<dbReference type="PANTHER" id="PTHR10624">
    <property type="entry name" value="UROKINASE PLASMINOGEN ACTIVATOR SURFACE RECEPTOR-RELATED"/>
    <property type="match status" value="1"/>
</dbReference>
<proteinExistence type="predicted"/>
<evidence type="ECO:0000256" key="4">
    <source>
        <dbReference type="ARBA" id="ARBA00022729"/>
    </source>
</evidence>
<gene>
    <name evidence="11" type="primary">LYPD3</name>
</gene>
<dbReference type="InterPro" id="IPR018363">
    <property type="entry name" value="CD59_antigen_CS"/>
</dbReference>
<dbReference type="KEGG" id="asn:102372187"/>
<evidence type="ECO:0000256" key="5">
    <source>
        <dbReference type="ARBA" id="ARBA00023136"/>
    </source>
</evidence>
<dbReference type="PROSITE" id="PS00983">
    <property type="entry name" value="LY6_UPAR"/>
    <property type="match status" value="1"/>
</dbReference>
<keyword evidence="6" id="KW-0325">Glycoprotein</keyword>